<keyword evidence="9" id="KW-0496">Mitochondrion</keyword>
<keyword evidence="5" id="KW-0999">Mitochondrion inner membrane</keyword>
<dbReference type="InterPro" id="IPR004203">
    <property type="entry name" value="Cyt_c_oxidase_su4_fam"/>
</dbReference>
<keyword evidence="6" id="KW-0809">Transit peptide</keyword>
<evidence type="ECO:0000256" key="7">
    <source>
        <dbReference type="ARBA" id="ARBA00022989"/>
    </source>
</evidence>
<evidence type="ECO:0000313" key="14">
    <source>
        <dbReference type="Proteomes" id="UP000799441"/>
    </source>
</evidence>
<evidence type="ECO:0000256" key="4">
    <source>
        <dbReference type="ARBA" id="ARBA00022692"/>
    </source>
</evidence>
<evidence type="ECO:0000256" key="6">
    <source>
        <dbReference type="ARBA" id="ARBA00022946"/>
    </source>
</evidence>
<dbReference type="SUPFAM" id="SSF81406">
    <property type="entry name" value="Mitochondrial cytochrome c oxidase subunit IV"/>
    <property type="match status" value="1"/>
</dbReference>
<dbReference type="Proteomes" id="UP000799441">
    <property type="component" value="Unassembled WGS sequence"/>
</dbReference>
<evidence type="ECO:0000256" key="12">
    <source>
        <dbReference type="SAM" id="Phobius"/>
    </source>
</evidence>
<accession>A0A9P4UKZ7</accession>
<dbReference type="GO" id="GO:0045277">
    <property type="term" value="C:respiratory chain complex IV"/>
    <property type="evidence" value="ECO:0007669"/>
    <property type="project" value="InterPro"/>
</dbReference>
<keyword evidence="7 12" id="KW-1133">Transmembrane helix</keyword>
<dbReference type="AlphaFoldDB" id="A0A9P4UKZ7"/>
<evidence type="ECO:0000256" key="1">
    <source>
        <dbReference type="ARBA" id="ARBA00004434"/>
    </source>
</evidence>
<keyword evidence="4 12" id="KW-0812">Transmembrane</keyword>
<dbReference type="GO" id="GO:0016491">
    <property type="term" value="F:oxidoreductase activity"/>
    <property type="evidence" value="ECO:0007669"/>
    <property type="project" value="UniProtKB-KW"/>
</dbReference>
<proteinExistence type="inferred from homology"/>
<keyword evidence="10 12" id="KW-0472">Membrane</keyword>
<organism evidence="13 14">
    <name type="scientific">Polychaeton citri CBS 116435</name>
    <dbReference type="NCBI Taxonomy" id="1314669"/>
    <lineage>
        <taxon>Eukaryota</taxon>
        <taxon>Fungi</taxon>
        <taxon>Dikarya</taxon>
        <taxon>Ascomycota</taxon>
        <taxon>Pezizomycotina</taxon>
        <taxon>Dothideomycetes</taxon>
        <taxon>Dothideomycetidae</taxon>
        <taxon>Capnodiales</taxon>
        <taxon>Capnodiaceae</taxon>
        <taxon>Polychaeton</taxon>
    </lineage>
</organism>
<dbReference type="OrthoDB" id="186013at2759"/>
<dbReference type="GO" id="GO:0006123">
    <property type="term" value="P:mitochondrial electron transport, cytochrome c to oxygen"/>
    <property type="evidence" value="ECO:0007669"/>
    <property type="project" value="InterPro"/>
</dbReference>
<dbReference type="GO" id="GO:0005743">
    <property type="term" value="C:mitochondrial inner membrane"/>
    <property type="evidence" value="ECO:0007669"/>
    <property type="project" value="UniProtKB-SubCell"/>
</dbReference>
<dbReference type="Pfam" id="PF02936">
    <property type="entry name" value="COX4"/>
    <property type="match status" value="1"/>
</dbReference>
<dbReference type="PANTHER" id="PTHR10707">
    <property type="entry name" value="CYTOCHROME C OXIDASE SUBUNIT IV"/>
    <property type="match status" value="1"/>
</dbReference>
<comment type="caution">
    <text evidence="13">The sequence shown here is derived from an EMBL/GenBank/DDBJ whole genome shotgun (WGS) entry which is preliminary data.</text>
</comment>
<evidence type="ECO:0000256" key="3">
    <source>
        <dbReference type="ARBA" id="ARBA00008135"/>
    </source>
</evidence>
<dbReference type="PANTHER" id="PTHR10707:SF10">
    <property type="entry name" value="CYTOCHROME C OXIDASE SUBUNIT 4"/>
    <property type="match status" value="1"/>
</dbReference>
<evidence type="ECO:0000313" key="13">
    <source>
        <dbReference type="EMBL" id="KAF2717974.1"/>
    </source>
</evidence>
<evidence type="ECO:0000256" key="9">
    <source>
        <dbReference type="ARBA" id="ARBA00023128"/>
    </source>
</evidence>
<gene>
    <name evidence="13" type="ORF">K431DRAFT_288117</name>
</gene>
<keyword evidence="14" id="KW-1185">Reference proteome</keyword>
<dbReference type="Gene3D" id="1.10.442.10">
    <property type="entry name" value="Cytochrome c oxidase subunit IV"/>
    <property type="match status" value="1"/>
</dbReference>
<comment type="subcellular location">
    <subcellularLocation>
        <location evidence="1">Mitochondrion inner membrane</location>
        <topology evidence="1">Single-pass membrane protein</topology>
    </subcellularLocation>
</comment>
<evidence type="ECO:0000256" key="5">
    <source>
        <dbReference type="ARBA" id="ARBA00022792"/>
    </source>
</evidence>
<protein>
    <recommendedName>
        <fullName evidence="11">Cytochrome c oxidase polypeptide V</fullName>
    </recommendedName>
</protein>
<evidence type="ECO:0000256" key="10">
    <source>
        <dbReference type="ARBA" id="ARBA00023136"/>
    </source>
</evidence>
<feature type="transmembrane region" description="Helical" evidence="12">
    <location>
        <begin position="115"/>
        <end position="137"/>
    </location>
</feature>
<sequence>MLPIQRSTAAAAPMLLRAATRSQRPAAAGVQKALVASQQQSRAAHAISNPTLANIEKRWEAMPPQEQADLWMALRDRMKVDWNELTLQEKKAAYWIAFGPHGPRAQAPPGENAKVLIYTLLGVGVSAVIFGIIRHFAGPAPRTMTKEYQEATNEYLKEQKVEPISLFTEDYKGTGMVQSKPEEK</sequence>
<evidence type="ECO:0000256" key="11">
    <source>
        <dbReference type="ARBA" id="ARBA00081365"/>
    </source>
</evidence>
<reference evidence="13" key="1">
    <citation type="journal article" date="2020" name="Stud. Mycol.">
        <title>101 Dothideomycetes genomes: a test case for predicting lifestyles and emergence of pathogens.</title>
        <authorList>
            <person name="Haridas S."/>
            <person name="Albert R."/>
            <person name="Binder M."/>
            <person name="Bloem J."/>
            <person name="Labutti K."/>
            <person name="Salamov A."/>
            <person name="Andreopoulos B."/>
            <person name="Baker S."/>
            <person name="Barry K."/>
            <person name="Bills G."/>
            <person name="Bluhm B."/>
            <person name="Cannon C."/>
            <person name="Castanera R."/>
            <person name="Culley D."/>
            <person name="Daum C."/>
            <person name="Ezra D."/>
            <person name="Gonzalez J."/>
            <person name="Henrissat B."/>
            <person name="Kuo A."/>
            <person name="Liang C."/>
            <person name="Lipzen A."/>
            <person name="Lutzoni F."/>
            <person name="Magnuson J."/>
            <person name="Mondo S."/>
            <person name="Nolan M."/>
            <person name="Ohm R."/>
            <person name="Pangilinan J."/>
            <person name="Park H.-J."/>
            <person name="Ramirez L."/>
            <person name="Alfaro M."/>
            <person name="Sun H."/>
            <person name="Tritt A."/>
            <person name="Yoshinaga Y."/>
            <person name="Zwiers L.-H."/>
            <person name="Turgeon B."/>
            <person name="Goodwin S."/>
            <person name="Spatafora J."/>
            <person name="Crous P."/>
            <person name="Grigoriev I."/>
        </authorList>
    </citation>
    <scope>NUCLEOTIDE SEQUENCE</scope>
    <source>
        <strain evidence="13">CBS 116435</strain>
    </source>
</reference>
<evidence type="ECO:0000256" key="8">
    <source>
        <dbReference type="ARBA" id="ARBA00023002"/>
    </source>
</evidence>
<dbReference type="InterPro" id="IPR036639">
    <property type="entry name" value="Cyt_c_oxidase_su4_sf"/>
</dbReference>
<dbReference type="FunFam" id="1.10.442.10:FF:000002">
    <property type="entry name" value="Cytochrome c oxidase subunit V"/>
    <property type="match status" value="1"/>
</dbReference>
<comment type="similarity">
    <text evidence="3">Belongs to the cytochrome c oxidase IV family.</text>
</comment>
<dbReference type="CDD" id="cd00922">
    <property type="entry name" value="Cyt_c_Oxidase_IV"/>
    <property type="match status" value="1"/>
</dbReference>
<comment type="pathway">
    <text evidence="2">Energy metabolism; oxidative phosphorylation.</text>
</comment>
<keyword evidence="8" id="KW-0560">Oxidoreductase</keyword>
<dbReference type="EMBL" id="MU003833">
    <property type="protein sequence ID" value="KAF2717974.1"/>
    <property type="molecule type" value="Genomic_DNA"/>
</dbReference>
<evidence type="ECO:0000256" key="2">
    <source>
        <dbReference type="ARBA" id="ARBA00004673"/>
    </source>
</evidence>
<name>A0A9P4UKZ7_9PEZI</name>